<keyword evidence="1" id="KW-0802">TPR repeat</keyword>
<feature type="repeat" description="TPR" evidence="1">
    <location>
        <begin position="41"/>
        <end position="74"/>
    </location>
</feature>
<protein>
    <submittedName>
        <fullName evidence="2">Tetratricopeptide repeat protein</fullName>
    </submittedName>
</protein>
<dbReference type="PROSITE" id="PS50005">
    <property type="entry name" value="TPR"/>
    <property type="match status" value="1"/>
</dbReference>
<keyword evidence="3" id="KW-1185">Reference proteome</keyword>
<dbReference type="AlphaFoldDB" id="C7XUC8"/>
<dbReference type="Gene3D" id="1.25.40.10">
    <property type="entry name" value="Tetratricopeptide repeat domain"/>
    <property type="match status" value="1"/>
</dbReference>
<gene>
    <name evidence="2" type="ORF">HMPREF0501_00294</name>
</gene>
<evidence type="ECO:0000313" key="2">
    <source>
        <dbReference type="EMBL" id="EEU30889.1"/>
    </source>
</evidence>
<dbReference type="HOGENOM" id="CLU_989668_0_0_9"/>
<name>C7XUC8_9LACO</name>
<evidence type="ECO:0000313" key="3">
    <source>
        <dbReference type="Proteomes" id="UP000003987"/>
    </source>
</evidence>
<dbReference type="Proteomes" id="UP000003987">
    <property type="component" value="Unassembled WGS sequence"/>
</dbReference>
<accession>C7XUC8</accession>
<reference evidence="2 3" key="1">
    <citation type="submission" date="2009-06" db="EMBL/GenBank/DDBJ databases">
        <title>The Genome Sequence of Lactobacillus coleohominis strain 101-4-CHN.</title>
        <authorList>
            <consortium name="The Broad Institute Genome Sequencing Platform"/>
            <person name="Ward D."/>
            <person name="Young S.K."/>
            <person name="Zeng Q."/>
            <person name="Koehrsen M."/>
            <person name="Alvarado L."/>
            <person name="Berlin A."/>
            <person name="Borenstein D."/>
            <person name="Chen Z."/>
            <person name="Engels R."/>
            <person name="Freedman E."/>
            <person name="Gellesch M."/>
            <person name="Goldberg J."/>
            <person name="Griggs A."/>
            <person name="Gujja S."/>
            <person name="Heiman D."/>
            <person name="Hepburn T."/>
            <person name="Howarth C."/>
            <person name="Jen D."/>
            <person name="Larson L."/>
            <person name="Lewis B."/>
            <person name="Mehta T."/>
            <person name="Park D."/>
            <person name="Pearson M."/>
            <person name="Roberts A."/>
            <person name="Saif S."/>
            <person name="Shea T."/>
            <person name="Shenoy N."/>
            <person name="Sisk P."/>
            <person name="Stolte C."/>
            <person name="Sykes S."/>
            <person name="Walk T."/>
            <person name="White J."/>
            <person name="Yandava C."/>
            <person name="Liu Y."/>
            <person name="Xu Q."/>
            <person name="Lander E."/>
            <person name="Nusbaum C."/>
            <person name="Galagan J."/>
            <person name="Birren B."/>
        </authorList>
    </citation>
    <scope>NUCLEOTIDE SEQUENCE [LARGE SCALE GENOMIC DNA]</scope>
    <source>
        <strain evidence="2 3">101-4-CHN</strain>
    </source>
</reference>
<dbReference type="InterPro" id="IPR011990">
    <property type="entry name" value="TPR-like_helical_dom_sf"/>
</dbReference>
<proteinExistence type="predicted"/>
<sequence>MRFGAQNAKTNRGWELAIPTTNIIRNRMESLTMAKHNASTAQDYNQKGIKLAATGNPKEALQQFDKAISLNYSPLYFGNRAMVQFAGMPTAGEDSNHTMDVKSSWTADDFMIAALLLFERYSEVNAKDPVTKGQAATWGAGIMTYLYGAGCMMFIENNPLVKPTSEDYYAVDYFKNYMISFASEKNASQTFNSWIDKDKAFVTFLAKMAEENKDKQPVFDQMTNVPLLFAKRLQDPEYLKNAREDVQHVLGHADRVAELRVMDRTLFGETHKDDELYFNAD</sequence>
<dbReference type="EMBL" id="GG698802">
    <property type="protein sequence ID" value="EEU30889.1"/>
    <property type="molecule type" value="Genomic_DNA"/>
</dbReference>
<dbReference type="InterPro" id="IPR019734">
    <property type="entry name" value="TPR_rpt"/>
</dbReference>
<organism evidence="2 3">
    <name type="scientific">Limosilactobacillus coleohominis 101-4-CHN</name>
    <dbReference type="NCBI Taxonomy" id="575594"/>
    <lineage>
        <taxon>Bacteria</taxon>
        <taxon>Bacillati</taxon>
        <taxon>Bacillota</taxon>
        <taxon>Bacilli</taxon>
        <taxon>Lactobacillales</taxon>
        <taxon>Lactobacillaceae</taxon>
        <taxon>Limosilactobacillus</taxon>
    </lineage>
</organism>
<evidence type="ECO:0000256" key="1">
    <source>
        <dbReference type="PROSITE-ProRule" id="PRU00339"/>
    </source>
</evidence>
<dbReference type="STRING" id="575594.HMPREF0501_00294"/>
<dbReference type="SUPFAM" id="SSF48452">
    <property type="entry name" value="TPR-like"/>
    <property type="match status" value="1"/>
</dbReference>